<evidence type="ECO:0000256" key="1">
    <source>
        <dbReference type="SAM" id="MobiDB-lite"/>
    </source>
</evidence>
<protein>
    <recommendedName>
        <fullName evidence="2">Retrotransposon gag domain-containing protein</fullName>
    </recommendedName>
</protein>
<gene>
    <name evidence="3" type="ORF">EJD97_012851</name>
</gene>
<dbReference type="PANTHER" id="PTHR34482">
    <property type="entry name" value="DNA DAMAGE-INDUCIBLE PROTEIN 1-LIKE"/>
    <property type="match status" value="1"/>
</dbReference>
<dbReference type="Pfam" id="PF03732">
    <property type="entry name" value="Retrotrans_gag"/>
    <property type="match status" value="1"/>
</dbReference>
<feature type="domain" description="Retrotransposon gag" evidence="2">
    <location>
        <begin position="92"/>
        <end position="158"/>
    </location>
</feature>
<dbReference type="EMBL" id="RXGB01000328">
    <property type="protein sequence ID" value="TMX03945.1"/>
    <property type="molecule type" value="Genomic_DNA"/>
</dbReference>
<accession>A0A6N2C9X5</accession>
<evidence type="ECO:0000313" key="3">
    <source>
        <dbReference type="EMBL" id="TMX03945.1"/>
    </source>
</evidence>
<reference evidence="3" key="1">
    <citation type="submission" date="2019-05" db="EMBL/GenBank/DDBJ databases">
        <title>The de novo reference genome and transcriptome assemblies of the wild tomato species Solanum chilense.</title>
        <authorList>
            <person name="Stam R."/>
            <person name="Nosenko T."/>
            <person name="Hoerger A.C."/>
            <person name="Stephan W."/>
            <person name="Seidel M.A."/>
            <person name="Kuhn J.M.M."/>
            <person name="Haberer G."/>
            <person name="Tellier A."/>
        </authorList>
    </citation>
    <scope>NUCLEOTIDE SEQUENCE</scope>
    <source>
        <tissue evidence="3">Mature leaves</tissue>
    </source>
</reference>
<dbReference type="AlphaFoldDB" id="A0A6N2C9X5"/>
<name>A0A6N2C9X5_SOLCI</name>
<proteinExistence type="predicted"/>
<dbReference type="PANTHER" id="PTHR34482:SF57">
    <property type="entry name" value="RETROTRANSPOSON GAG DOMAIN-CONTAINING PROTEIN"/>
    <property type="match status" value="1"/>
</dbReference>
<comment type="caution">
    <text evidence="3">The sequence shown here is derived from an EMBL/GenBank/DDBJ whole genome shotgun (WGS) entry which is preliminary data.</text>
</comment>
<feature type="region of interest" description="Disordered" evidence="1">
    <location>
        <begin position="1"/>
        <end position="37"/>
    </location>
</feature>
<sequence>MATRTSEEEGVPEEIPQGDQIPIGGEGNEVPAVPPDMTKGEIREDILTLTRAFTTHVTRYIGPRMNALENTMTSRLRDFVKMNPPTFLVSKYTQWKDNWTAESGPIEWEEIKEAFLGNYFPHEMREVKVEEFINLRQENTSMEEYSLKFTMLYRCAQSLLSNPMDERSRLLIDVVDLVKEVSNHDRPSALKVKGEGCSSSQGVKPTCSTCENKHFGKCLVGTRNFFSCGKDDHKVRDCPNIASRGTETKEANPSALEGGAPKRNHFYALRA</sequence>
<evidence type="ECO:0000259" key="2">
    <source>
        <dbReference type="Pfam" id="PF03732"/>
    </source>
</evidence>
<dbReference type="InterPro" id="IPR005162">
    <property type="entry name" value="Retrotrans_gag_dom"/>
</dbReference>
<organism evidence="3">
    <name type="scientific">Solanum chilense</name>
    <name type="common">Tomato</name>
    <name type="synonym">Lycopersicon chilense</name>
    <dbReference type="NCBI Taxonomy" id="4083"/>
    <lineage>
        <taxon>Eukaryota</taxon>
        <taxon>Viridiplantae</taxon>
        <taxon>Streptophyta</taxon>
        <taxon>Embryophyta</taxon>
        <taxon>Tracheophyta</taxon>
        <taxon>Spermatophyta</taxon>
        <taxon>Magnoliopsida</taxon>
        <taxon>eudicotyledons</taxon>
        <taxon>Gunneridae</taxon>
        <taxon>Pentapetalae</taxon>
        <taxon>asterids</taxon>
        <taxon>lamiids</taxon>
        <taxon>Solanales</taxon>
        <taxon>Solanaceae</taxon>
        <taxon>Solanoideae</taxon>
        <taxon>Solaneae</taxon>
        <taxon>Solanum</taxon>
        <taxon>Solanum subgen. Lycopersicon</taxon>
    </lineage>
</organism>